<dbReference type="Gene3D" id="2.170.270.10">
    <property type="entry name" value="SET domain"/>
    <property type="match status" value="1"/>
</dbReference>
<dbReference type="EMBL" id="PXOA01000154">
    <property type="protein sequence ID" value="RFU79512.1"/>
    <property type="molecule type" value="Genomic_DNA"/>
</dbReference>
<name>A0A395NTV4_TRIAR</name>
<keyword evidence="3" id="KW-1185">Reference proteome</keyword>
<dbReference type="SUPFAM" id="SSF82199">
    <property type="entry name" value="SET domain"/>
    <property type="match status" value="1"/>
</dbReference>
<dbReference type="AlphaFoldDB" id="A0A395NTV4"/>
<evidence type="ECO:0000313" key="2">
    <source>
        <dbReference type="EMBL" id="RFU79512.1"/>
    </source>
</evidence>
<dbReference type="InterPro" id="IPR001214">
    <property type="entry name" value="SET_dom"/>
</dbReference>
<protein>
    <recommendedName>
        <fullName evidence="1">SET domain-containing protein</fullName>
    </recommendedName>
</protein>
<evidence type="ECO:0000259" key="1">
    <source>
        <dbReference type="PROSITE" id="PS50280"/>
    </source>
</evidence>
<feature type="domain" description="SET" evidence="1">
    <location>
        <begin position="72"/>
        <end position="228"/>
    </location>
</feature>
<dbReference type="SMART" id="SM00317">
    <property type="entry name" value="SET"/>
    <property type="match status" value="1"/>
</dbReference>
<reference evidence="2 3" key="1">
    <citation type="journal article" date="2018" name="PLoS Pathog.">
        <title>Evolution of structural diversity of trichothecenes, a family of toxins produced by plant pathogenic and entomopathogenic fungi.</title>
        <authorList>
            <person name="Proctor R.H."/>
            <person name="McCormick S.P."/>
            <person name="Kim H.S."/>
            <person name="Cardoza R.E."/>
            <person name="Stanley A.M."/>
            <person name="Lindo L."/>
            <person name="Kelly A."/>
            <person name="Brown D.W."/>
            <person name="Lee T."/>
            <person name="Vaughan M.M."/>
            <person name="Alexander N.J."/>
            <person name="Busman M."/>
            <person name="Gutierrez S."/>
        </authorList>
    </citation>
    <scope>NUCLEOTIDE SEQUENCE [LARGE SCALE GENOMIC DNA]</scope>
    <source>
        <strain evidence="2 3">IBT 40837</strain>
    </source>
</reference>
<accession>A0A395NTV4</accession>
<dbReference type="InterPro" id="IPR046341">
    <property type="entry name" value="SET_dom_sf"/>
</dbReference>
<evidence type="ECO:0000313" key="3">
    <source>
        <dbReference type="Proteomes" id="UP000266272"/>
    </source>
</evidence>
<dbReference type="Proteomes" id="UP000266272">
    <property type="component" value="Unassembled WGS sequence"/>
</dbReference>
<dbReference type="PROSITE" id="PS50280">
    <property type="entry name" value="SET"/>
    <property type="match status" value="1"/>
</dbReference>
<proteinExistence type="predicted"/>
<gene>
    <name evidence="2" type="ORF">TARUN_2719</name>
</gene>
<organism evidence="2 3">
    <name type="scientific">Trichoderma arundinaceum</name>
    <dbReference type="NCBI Taxonomy" id="490622"/>
    <lineage>
        <taxon>Eukaryota</taxon>
        <taxon>Fungi</taxon>
        <taxon>Dikarya</taxon>
        <taxon>Ascomycota</taxon>
        <taxon>Pezizomycotina</taxon>
        <taxon>Sordariomycetes</taxon>
        <taxon>Hypocreomycetidae</taxon>
        <taxon>Hypocreales</taxon>
        <taxon>Hypocreaceae</taxon>
        <taxon>Trichoderma</taxon>
    </lineage>
</organism>
<dbReference type="OrthoDB" id="265717at2759"/>
<dbReference type="Pfam" id="PF00856">
    <property type="entry name" value="SET"/>
    <property type="match status" value="1"/>
</dbReference>
<sequence length="329" mass="36877">MGMAPSVSWIGTVNACFCILDQEANDFQTPDKPTIFLVSPEDGTPEPEEPIPAKQIPALQVFSSHQNAYNEEAVSIRDTLTRRGLGVFANMDFERGHNIIAERPAITCTHWPASNGAGTITEEWCALPKEDQRRLQAAFCKPLRCIPTGRETLSWLYRKSLERFVLEYAFCNPQRSLAHIYVLGSHMNHACRSCANAQQWTESDAPHRIIVKLVKPVKAGEEIFINYNRRQADSFGCAVCGPQTRMDKCKSFCERLFGRFPGFTANEDEAPQATTVDSASQVDTQTASFSTYLMGSIEFLRDKAIATWHHLFPKEDNPTQPTPSSPKEQ</sequence>
<comment type="caution">
    <text evidence="2">The sequence shown here is derived from an EMBL/GenBank/DDBJ whole genome shotgun (WGS) entry which is preliminary data.</text>
</comment>